<feature type="domain" description="FHA" evidence="11">
    <location>
        <begin position="475"/>
        <end position="525"/>
    </location>
</feature>
<gene>
    <name evidence="13" type="ORF">LY90DRAFT_678222</name>
</gene>
<dbReference type="OrthoDB" id="10252171at2759"/>
<dbReference type="Pfam" id="PF00498">
    <property type="entry name" value="FHA"/>
    <property type="match status" value="1"/>
</dbReference>
<dbReference type="EMBL" id="MCOG01000424">
    <property type="protein sequence ID" value="ORY08230.1"/>
    <property type="molecule type" value="Genomic_DNA"/>
</dbReference>
<dbReference type="InterPro" id="IPR000253">
    <property type="entry name" value="FHA_dom"/>
</dbReference>
<evidence type="ECO:0000256" key="6">
    <source>
        <dbReference type="ARBA" id="ARBA00022840"/>
    </source>
</evidence>
<feature type="compositionally biased region" description="Polar residues" evidence="10">
    <location>
        <begin position="588"/>
        <end position="597"/>
    </location>
</feature>
<protein>
    <recommendedName>
        <fullName evidence="2">non-specific serine/threonine protein kinase</fullName>
        <ecNumber evidence="2">2.7.11.1</ecNumber>
    </recommendedName>
</protein>
<name>A0A1Y1ZD66_9FUNG</name>
<feature type="domain" description="Protein kinase" evidence="12">
    <location>
        <begin position="169"/>
        <end position="437"/>
    </location>
</feature>
<sequence length="622" mass="72583">MVFSEKVSVPSNNFQETYFENDDLMDKDSDVTIKEEEEEEEVYNNEEEEIVVDTIAHKSINIPNIQIKSPDSYESQSPIQTQKTYQNQTIVTHFIISLKENELTEEYYVELEKKSQNGTKVNNIVVNKEVLLSTKDIISVRTNECEICELMIYINTEKFNKSNRVIDKYEFREEIGSGAFSTVREAIRKKDCLPCAIKIIDSKKYYFNEKASSGFTREIEILKSLNHRNIIKFYECITENEKIYIITELMNGGSLTRLINRRKGIPEIETRILFKQILEGLKYLHDRNITHRDIKPDNILLEIEKCNVDFNNSYAQNININDDFKVIAKIGDFGLAKYENYGLQTVCGTPQYLAPEIEDNDEEKFYDSKVDCWSLGVVLFQMISNKLPKIHNKSIINFDDFKWTDVSFSVIQLIENLLIYDKEKRYSVDEALNHIWFSLNEEEIINDPYLVWKPVEEWGLLTFGDYKIKMDSSVFLIGANKRCNICKNEIPFSQLHVVFYYEDGTVYFVDKSKNSNKVFLNENIVDKNKSIILKEDCVIKMIDSDDKKYRIEFFVERPDSLSKKNSINHTNTTVDANQSNIATEIVTTNSTVTSGSPNTRKRKYNNDDDNNNNYNTLERAKR</sequence>
<evidence type="ECO:0000256" key="4">
    <source>
        <dbReference type="ARBA" id="ARBA00022741"/>
    </source>
</evidence>
<dbReference type="PANTHER" id="PTHR44167">
    <property type="entry name" value="OVARIAN-SPECIFIC SERINE/THREONINE-PROTEIN KINASE LOK-RELATED"/>
    <property type="match status" value="1"/>
</dbReference>
<dbReference type="Proteomes" id="UP000193920">
    <property type="component" value="Unassembled WGS sequence"/>
</dbReference>
<evidence type="ECO:0000313" key="14">
    <source>
        <dbReference type="Proteomes" id="UP000193920"/>
    </source>
</evidence>
<dbReference type="PANTHER" id="PTHR44167:SF24">
    <property type="entry name" value="SERINE_THREONINE-PROTEIN KINASE CHK2"/>
    <property type="match status" value="1"/>
</dbReference>
<dbReference type="SUPFAM" id="SSF56112">
    <property type="entry name" value="Protein kinase-like (PK-like)"/>
    <property type="match status" value="1"/>
</dbReference>
<dbReference type="Gene3D" id="1.10.510.10">
    <property type="entry name" value="Transferase(Phosphotransferase) domain 1"/>
    <property type="match status" value="1"/>
</dbReference>
<evidence type="ECO:0000256" key="8">
    <source>
        <dbReference type="ARBA" id="ARBA00048679"/>
    </source>
</evidence>
<keyword evidence="3" id="KW-0723">Serine/threonine-protein kinase</keyword>
<evidence type="ECO:0000256" key="5">
    <source>
        <dbReference type="ARBA" id="ARBA00022777"/>
    </source>
</evidence>
<dbReference type="Pfam" id="PF00069">
    <property type="entry name" value="Pkinase"/>
    <property type="match status" value="1"/>
</dbReference>
<evidence type="ECO:0000256" key="9">
    <source>
        <dbReference type="PROSITE-ProRule" id="PRU10141"/>
    </source>
</evidence>
<dbReference type="InterPro" id="IPR008271">
    <property type="entry name" value="Ser/Thr_kinase_AS"/>
</dbReference>
<dbReference type="PROSITE" id="PS00107">
    <property type="entry name" value="PROTEIN_KINASE_ATP"/>
    <property type="match status" value="1"/>
</dbReference>
<dbReference type="STRING" id="1754190.A0A1Y1ZD66"/>
<evidence type="ECO:0000256" key="7">
    <source>
        <dbReference type="ARBA" id="ARBA00047899"/>
    </source>
</evidence>
<dbReference type="SMART" id="SM00220">
    <property type="entry name" value="S_TKc"/>
    <property type="match status" value="1"/>
</dbReference>
<dbReference type="GO" id="GO:0004674">
    <property type="term" value="F:protein serine/threonine kinase activity"/>
    <property type="evidence" value="ECO:0007669"/>
    <property type="project" value="UniProtKB-KW"/>
</dbReference>
<evidence type="ECO:0000256" key="10">
    <source>
        <dbReference type="SAM" id="MobiDB-lite"/>
    </source>
</evidence>
<evidence type="ECO:0000256" key="1">
    <source>
        <dbReference type="ARBA" id="ARBA00005575"/>
    </source>
</evidence>
<dbReference type="PROSITE" id="PS50006">
    <property type="entry name" value="FHA_DOMAIN"/>
    <property type="match status" value="1"/>
</dbReference>
<comment type="catalytic activity">
    <reaction evidence="8">
        <text>L-seryl-[protein] + ATP = O-phospho-L-seryl-[protein] + ADP + H(+)</text>
        <dbReference type="Rhea" id="RHEA:17989"/>
        <dbReference type="Rhea" id="RHEA-COMP:9863"/>
        <dbReference type="Rhea" id="RHEA-COMP:11604"/>
        <dbReference type="ChEBI" id="CHEBI:15378"/>
        <dbReference type="ChEBI" id="CHEBI:29999"/>
        <dbReference type="ChEBI" id="CHEBI:30616"/>
        <dbReference type="ChEBI" id="CHEBI:83421"/>
        <dbReference type="ChEBI" id="CHEBI:456216"/>
        <dbReference type="EC" id="2.7.11.1"/>
    </reaction>
</comment>
<dbReference type="GO" id="GO:0044773">
    <property type="term" value="P:mitotic DNA damage checkpoint signaling"/>
    <property type="evidence" value="ECO:0007669"/>
    <property type="project" value="TreeGrafter"/>
</dbReference>
<organism evidence="13 14">
    <name type="scientific">Neocallimastix californiae</name>
    <dbReference type="NCBI Taxonomy" id="1754190"/>
    <lineage>
        <taxon>Eukaryota</taxon>
        <taxon>Fungi</taxon>
        <taxon>Fungi incertae sedis</taxon>
        <taxon>Chytridiomycota</taxon>
        <taxon>Chytridiomycota incertae sedis</taxon>
        <taxon>Neocallimastigomycetes</taxon>
        <taxon>Neocallimastigales</taxon>
        <taxon>Neocallimastigaceae</taxon>
        <taxon>Neocallimastix</taxon>
    </lineage>
</organism>
<keyword evidence="6 9" id="KW-0067">ATP-binding</keyword>
<feature type="binding site" evidence="9">
    <location>
        <position position="198"/>
    </location>
    <ligand>
        <name>ATP</name>
        <dbReference type="ChEBI" id="CHEBI:30616"/>
    </ligand>
</feature>
<dbReference type="InterPro" id="IPR011009">
    <property type="entry name" value="Kinase-like_dom_sf"/>
</dbReference>
<comment type="caution">
    <text evidence="13">The sequence shown here is derived from an EMBL/GenBank/DDBJ whole genome shotgun (WGS) entry which is preliminary data.</text>
</comment>
<feature type="non-terminal residue" evidence="13">
    <location>
        <position position="622"/>
    </location>
</feature>
<keyword evidence="14" id="KW-1185">Reference proteome</keyword>
<reference evidence="13 14" key="1">
    <citation type="submission" date="2016-08" db="EMBL/GenBank/DDBJ databases">
        <title>A Parts List for Fungal Cellulosomes Revealed by Comparative Genomics.</title>
        <authorList>
            <consortium name="DOE Joint Genome Institute"/>
            <person name="Haitjema C.H."/>
            <person name="Gilmore S.P."/>
            <person name="Henske J.K."/>
            <person name="Solomon K.V."/>
            <person name="De Groot R."/>
            <person name="Kuo A."/>
            <person name="Mondo S.J."/>
            <person name="Salamov A.A."/>
            <person name="Labutti K."/>
            <person name="Zhao Z."/>
            <person name="Chiniquy J."/>
            <person name="Barry K."/>
            <person name="Brewer H.M."/>
            <person name="Purvine S.O."/>
            <person name="Wright A.T."/>
            <person name="Boxma B."/>
            <person name="Van Alen T."/>
            <person name="Hackstein J.H."/>
            <person name="Baker S.E."/>
            <person name="Grigoriev I.V."/>
            <person name="O'Malley M.A."/>
        </authorList>
    </citation>
    <scope>NUCLEOTIDE SEQUENCE [LARGE SCALE GENOMIC DNA]</scope>
    <source>
        <strain evidence="13 14">G1</strain>
    </source>
</reference>
<dbReference type="GO" id="GO:0005524">
    <property type="term" value="F:ATP binding"/>
    <property type="evidence" value="ECO:0007669"/>
    <property type="project" value="UniProtKB-UniRule"/>
</dbReference>
<keyword evidence="5 13" id="KW-0418">Kinase</keyword>
<evidence type="ECO:0000256" key="2">
    <source>
        <dbReference type="ARBA" id="ARBA00012513"/>
    </source>
</evidence>
<proteinExistence type="inferred from homology"/>
<comment type="similarity">
    <text evidence="1">Belongs to the protein kinase superfamily. CAMK Ser/Thr protein kinase family. CHEK2 subfamily.</text>
</comment>
<dbReference type="PROSITE" id="PS00108">
    <property type="entry name" value="PROTEIN_KINASE_ST"/>
    <property type="match status" value="1"/>
</dbReference>
<dbReference type="PROSITE" id="PS50011">
    <property type="entry name" value="PROTEIN_KINASE_DOM"/>
    <property type="match status" value="1"/>
</dbReference>
<evidence type="ECO:0000313" key="13">
    <source>
        <dbReference type="EMBL" id="ORY08230.1"/>
    </source>
</evidence>
<dbReference type="AlphaFoldDB" id="A0A1Y1ZD66"/>
<accession>A0A1Y1ZD66</accession>
<comment type="catalytic activity">
    <reaction evidence="7">
        <text>L-threonyl-[protein] + ATP = O-phospho-L-threonyl-[protein] + ADP + H(+)</text>
        <dbReference type="Rhea" id="RHEA:46608"/>
        <dbReference type="Rhea" id="RHEA-COMP:11060"/>
        <dbReference type="Rhea" id="RHEA-COMP:11605"/>
        <dbReference type="ChEBI" id="CHEBI:15378"/>
        <dbReference type="ChEBI" id="CHEBI:30013"/>
        <dbReference type="ChEBI" id="CHEBI:30616"/>
        <dbReference type="ChEBI" id="CHEBI:61977"/>
        <dbReference type="ChEBI" id="CHEBI:456216"/>
        <dbReference type="EC" id="2.7.11.1"/>
    </reaction>
</comment>
<dbReference type="Gene3D" id="2.60.200.20">
    <property type="match status" value="2"/>
</dbReference>
<dbReference type="SUPFAM" id="SSF49879">
    <property type="entry name" value="SMAD/FHA domain"/>
    <property type="match status" value="2"/>
</dbReference>
<evidence type="ECO:0000259" key="11">
    <source>
        <dbReference type="PROSITE" id="PS50006"/>
    </source>
</evidence>
<keyword evidence="5 13" id="KW-0808">Transferase</keyword>
<feature type="region of interest" description="Disordered" evidence="10">
    <location>
        <begin position="588"/>
        <end position="622"/>
    </location>
</feature>
<keyword evidence="4 9" id="KW-0547">Nucleotide-binding</keyword>
<evidence type="ECO:0000256" key="3">
    <source>
        <dbReference type="ARBA" id="ARBA00022527"/>
    </source>
</evidence>
<dbReference type="InterPro" id="IPR000719">
    <property type="entry name" value="Prot_kinase_dom"/>
</dbReference>
<dbReference type="InterPro" id="IPR017441">
    <property type="entry name" value="Protein_kinase_ATP_BS"/>
</dbReference>
<dbReference type="FunFam" id="3.30.200.20:FF:000042">
    <property type="entry name" value="Aurora kinase A"/>
    <property type="match status" value="1"/>
</dbReference>
<dbReference type="InterPro" id="IPR008984">
    <property type="entry name" value="SMAD_FHA_dom_sf"/>
</dbReference>
<dbReference type="GO" id="GO:0005634">
    <property type="term" value="C:nucleus"/>
    <property type="evidence" value="ECO:0007669"/>
    <property type="project" value="TreeGrafter"/>
</dbReference>
<dbReference type="EC" id="2.7.11.1" evidence="2"/>
<evidence type="ECO:0000259" key="12">
    <source>
        <dbReference type="PROSITE" id="PS50011"/>
    </source>
</evidence>
<dbReference type="FunFam" id="1.10.510.10:FF:000571">
    <property type="entry name" value="Maternal embryonic leucine zipper kinase"/>
    <property type="match status" value="1"/>
</dbReference>